<accession>A0AAP0ECV8</accession>
<keyword evidence="2" id="KW-1185">Reference proteome</keyword>
<protein>
    <submittedName>
        <fullName evidence="1">Uncharacterized protein</fullName>
    </submittedName>
</protein>
<reference evidence="1 2" key="1">
    <citation type="submission" date="2024-01" db="EMBL/GenBank/DDBJ databases">
        <title>Genome assemblies of Stephania.</title>
        <authorList>
            <person name="Yang L."/>
        </authorList>
    </citation>
    <scope>NUCLEOTIDE SEQUENCE [LARGE SCALE GENOMIC DNA]</scope>
    <source>
        <strain evidence="1">JXDWG</strain>
        <tissue evidence="1">Leaf</tissue>
    </source>
</reference>
<dbReference type="InterPro" id="IPR015683">
    <property type="entry name" value="Ionotropic_Glu_rcpt"/>
</dbReference>
<comment type="caution">
    <text evidence="1">The sequence shown here is derived from an EMBL/GenBank/DDBJ whole genome shotgun (WGS) entry which is preliminary data.</text>
</comment>
<dbReference type="AlphaFoldDB" id="A0AAP0ECV8"/>
<dbReference type="EMBL" id="JBBNAG010000012">
    <property type="protein sequence ID" value="KAK9089028.1"/>
    <property type="molecule type" value="Genomic_DNA"/>
</dbReference>
<sequence>MILVLSIFLSLVIISIYTANLTTWLTVNKLNPNVDISEMKNEVIGCDAGSIVNYLIDVVHFPPENIKTMSSHEENPQAFRRGEIAAAFLSVPHGKVFISKYCNDFVAAGPIYNFAGFGFAFPKRSPMLPDFSEIILELIEKGRVQELENEMLR</sequence>
<dbReference type="Gene3D" id="3.40.190.10">
    <property type="entry name" value="Periplasmic binding protein-like II"/>
    <property type="match status" value="2"/>
</dbReference>
<dbReference type="PANTHER" id="PTHR18966">
    <property type="entry name" value="IONOTROPIC GLUTAMATE RECEPTOR"/>
    <property type="match status" value="1"/>
</dbReference>
<dbReference type="SUPFAM" id="SSF53850">
    <property type="entry name" value="Periplasmic binding protein-like II"/>
    <property type="match status" value="1"/>
</dbReference>
<proteinExistence type="predicted"/>
<evidence type="ECO:0000313" key="1">
    <source>
        <dbReference type="EMBL" id="KAK9089028.1"/>
    </source>
</evidence>
<organism evidence="1 2">
    <name type="scientific">Stephania cephalantha</name>
    <dbReference type="NCBI Taxonomy" id="152367"/>
    <lineage>
        <taxon>Eukaryota</taxon>
        <taxon>Viridiplantae</taxon>
        <taxon>Streptophyta</taxon>
        <taxon>Embryophyta</taxon>
        <taxon>Tracheophyta</taxon>
        <taxon>Spermatophyta</taxon>
        <taxon>Magnoliopsida</taxon>
        <taxon>Ranunculales</taxon>
        <taxon>Menispermaceae</taxon>
        <taxon>Menispermoideae</taxon>
        <taxon>Cissampelideae</taxon>
        <taxon>Stephania</taxon>
    </lineage>
</organism>
<dbReference type="Proteomes" id="UP001419268">
    <property type="component" value="Unassembled WGS sequence"/>
</dbReference>
<evidence type="ECO:0000313" key="2">
    <source>
        <dbReference type="Proteomes" id="UP001419268"/>
    </source>
</evidence>
<gene>
    <name evidence="1" type="ORF">Scep_028110</name>
</gene>
<name>A0AAP0ECV8_9MAGN</name>